<evidence type="ECO:0000313" key="4">
    <source>
        <dbReference type="RefSeq" id="XP_010497157.1"/>
    </source>
</evidence>
<dbReference type="PANTHER" id="PTHR13466">
    <property type="entry name" value="TEX2 PROTEIN-RELATED"/>
    <property type="match status" value="1"/>
</dbReference>
<feature type="region of interest" description="Disordered" evidence="2">
    <location>
        <begin position="155"/>
        <end position="206"/>
    </location>
</feature>
<gene>
    <name evidence="4" type="primary">LOC104774198</name>
</gene>
<comment type="subcellular location">
    <subcellularLocation>
        <location evidence="1">Endoplasmic reticulum membrane</location>
    </subcellularLocation>
</comment>
<reference evidence="3" key="1">
    <citation type="journal article" date="2014" name="Nat. Commun.">
        <title>The emerging biofuel crop Camelina sativa retains a highly undifferentiated hexaploid genome structure.</title>
        <authorList>
            <person name="Kagale S."/>
            <person name="Koh C."/>
            <person name="Nixon J."/>
            <person name="Bollina V."/>
            <person name="Clarke W.E."/>
            <person name="Tuteja R."/>
            <person name="Spillane C."/>
            <person name="Robinson S.J."/>
            <person name="Links M.G."/>
            <person name="Clarke C."/>
            <person name="Higgins E.E."/>
            <person name="Huebert T."/>
            <person name="Sharpe A.G."/>
            <person name="Parkin I.A."/>
        </authorList>
    </citation>
    <scope>NUCLEOTIDE SEQUENCE [LARGE SCALE GENOMIC DNA]</scope>
    <source>
        <strain evidence="3">cv. DH55</strain>
    </source>
</reference>
<evidence type="ECO:0000256" key="1">
    <source>
        <dbReference type="ARBA" id="ARBA00004586"/>
    </source>
</evidence>
<evidence type="ECO:0000313" key="3">
    <source>
        <dbReference type="Proteomes" id="UP000694864"/>
    </source>
</evidence>
<accession>A0ABM0Y8F3</accession>
<sequence length="241" mass="26929">MKPPPSDQLWFGFTNMPDIEFNLASAVGEHKITNSHVAMFLVNRFKTAIREVMVLPNCESLTIPWMTAEKDDWIERNIAPFMWLNQDSTSDHEAAEAKSKADKPPTPEQMQKTANVVPQKPRIEEVPVSAPSADSTALTIESQKSLDELQTPLLESSEKQDTVARGGNGNAGDILPRSIQSPSMSSTVSSEEDDSNSKGKKMGAAKARMFDFRKKVGEKFEEKKRHVEERSRQIVEKMRGP</sequence>
<proteinExistence type="predicted"/>
<feature type="region of interest" description="Disordered" evidence="2">
    <location>
        <begin position="88"/>
        <end position="142"/>
    </location>
</feature>
<name>A0ABM0Y8F3_CAMSA</name>
<dbReference type="RefSeq" id="XP_010497157.1">
    <property type="nucleotide sequence ID" value="XM_010498855.2"/>
</dbReference>
<feature type="compositionally biased region" description="Basic and acidic residues" evidence="2">
    <location>
        <begin position="89"/>
        <end position="105"/>
    </location>
</feature>
<reference evidence="4" key="2">
    <citation type="submission" date="2025-08" db="UniProtKB">
        <authorList>
            <consortium name="RefSeq"/>
        </authorList>
    </citation>
    <scope>IDENTIFICATION</scope>
</reference>
<protein>
    <submittedName>
        <fullName evidence="4">Uncharacterized protein C23G7.06c-like</fullName>
    </submittedName>
</protein>
<feature type="compositionally biased region" description="Low complexity" evidence="2">
    <location>
        <begin position="178"/>
        <end position="189"/>
    </location>
</feature>
<feature type="compositionally biased region" description="Polar residues" evidence="2">
    <location>
        <begin position="132"/>
        <end position="142"/>
    </location>
</feature>
<keyword evidence="3" id="KW-1185">Reference proteome</keyword>
<dbReference type="PANTHER" id="PTHR13466:SF0">
    <property type="entry name" value="SMP-LTD DOMAIN-CONTAINING PROTEIN"/>
    <property type="match status" value="1"/>
</dbReference>
<feature type="region of interest" description="Disordered" evidence="2">
    <location>
        <begin position="221"/>
        <end position="241"/>
    </location>
</feature>
<evidence type="ECO:0000256" key="2">
    <source>
        <dbReference type="SAM" id="MobiDB-lite"/>
    </source>
</evidence>
<dbReference type="GeneID" id="104774198"/>
<organism evidence="3 4">
    <name type="scientific">Camelina sativa</name>
    <name type="common">False flax</name>
    <name type="synonym">Myagrum sativum</name>
    <dbReference type="NCBI Taxonomy" id="90675"/>
    <lineage>
        <taxon>Eukaryota</taxon>
        <taxon>Viridiplantae</taxon>
        <taxon>Streptophyta</taxon>
        <taxon>Embryophyta</taxon>
        <taxon>Tracheophyta</taxon>
        <taxon>Spermatophyta</taxon>
        <taxon>Magnoliopsida</taxon>
        <taxon>eudicotyledons</taxon>
        <taxon>Gunneridae</taxon>
        <taxon>Pentapetalae</taxon>
        <taxon>rosids</taxon>
        <taxon>malvids</taxon>
        <taxon>Brassicales</taxon>
        <taxon>Brassicaceae</taxon>
        <taxon>Camelineae</taxon>
        <taxon>Camelina</taxon>
    </lineage>
</organism>
<dbReference type="Proteomes" id="UP000694864">
    <property type="component" value="Unplaced"/>
</dbReference>